<dbReference type="GO" id="GO:0009507">
    <property type="term" value="C:chloroplast"/>
    <property type="evidence" value="ECO:0007669"/>
    <property type="project" value="UniProtKB-SubCell"/>
</dbReference>
<dbReference type="AlphaFoldDB" id="A0A7S4CX99"/>
<evidence type="ECO:0000256" key="5">
    <source>
        <dbReference type="ARBA" id="ARBA00023238"/>
    </source>
</evidence>
<gene>
    <name evidence="7" type="primary">RBCS</name>
    <name evidence="10" type="ORF">EGYM00163_LOCUS20496</name>
</gene>
<accession>A0A7S4CX99</accession>
<evidence type="ECO:0000256" key="7">
    <source>
        <dbReference type="HAMAP-Rule" id="MF_00860"/>
    </source>
</evidence>
<evidence type="ECO:0000256" key="4">
    <source>
        <dbReference type="ARBA" id="ARBA00022640"/>
    </source>
</evidence>
<keyword evidence="2 7" id="KW-0602">Photosynthesis</keyword>
<dbReference type="InterPro" id="IPR036385">
    <property type="entry name" value="RuBisCO_ssu_sf"/>
</dbReference>
<reference evidence="10" key="1">
    <citation type="submission" date="2021-01" db="EMBL/GenBank/DDBJ databases">
        <authorList>
            <person name="Corre E."/>
            <person name="Pelletier E."/>
            <person name="Niang G."/>
            <person name="Scheremetjew M."/>
            <person name="Finn R."/>
            <person name="Kale V."/>
            <person name="Holt S."/>
            <person name="Cochrane G."/>
            <person name="Meng A."/>
            <person name="Brown T."/>
            <person name="Cohen L."/>
        </authorList>
    </citation>
    <scope>NUCLEOTIDE SEQUENCE</scope>
    <source>
        <strain evidence="10">CCMP1594</strain>
    </source>
</reference>
<evidence type="ECO:0000256" key="3">
    <source>
        <dbReference type="ARBA" id="ARBA00022567"/>
    </source>
</evidence>
<evidence type="ECO:0000313" key="10">
    <source>
        <dbReference type="EMBL" id="CAE0809364.1"/>
    </source>
</evidence>
<evidence type="ECO:0000256" key="1">
    <source>
        <dbReference type="ARBA" id="ARBA00022528"/>
    </source>
</evidence>
<evidence type="ECO:0000256" key="6">
    <source>
        <dbReference type="ARBA" id="ARBA00023300"/>
    </source>
</evidence>
<organism evidence="10">
    <name type="scientific">Eutreptiella gymnastica</name>
    <dbReference type="NCBI Taxonomy" id="73025"/>
    <lineage>
        <taxon>Eukaryota</taxon>
        <taxon>Discoba</taxon>
        <taxon>Euglenozoa</taxon>
        <taxon>Euglenida</taxon>
        <taxon>Spirocuta</taxon>
        <taxon>Euglenophyceae</taxon>
        <taxon>Eutreptiales</taxon>
        <taxon>Eutreptiaceae</taxon>
        <taxon>Eutreptiella</taxon>
    </lineage>
</organism>
<comment type="subcellular location">
    <subcellularLocation>
        <location evidence="7">Plastid</location>
        <location evidence="7">Chloroplast</location>
    </subcellularLocation>
</comment>
<feature type="domain" description="Ribulose bisphosphate carboxylase small subunit" evidence="9">
    <location>
        <begin position="119"/>
        <end position="234"/>
    </location>
</feature>
<sequence length="257" mass="28631">MEFSSKETSTVSNDNTVRFTGTAAGYYDNRYWTMWKLPLFGCTDASQVLNEVAECRRAYPSCYIRLAAFDSVKQVQVMSFLVQKPGQTAAASSSTSYWAMAGTTGEKDMKVWTPIDNQKFETFSYLPPLSDGDIAKQVDFIIRNGLSPCLEFASKETSTVSNDSTVRFTGSAAGYYDNRYWSMWKLPMFGCTDASQVLNEVAECRRAYPSCYIRLAAFDSVKQAQVMSFLVRKPGLATATSSCPPAGRWLAPQARRT</sequence>
<comment type="miscellaneous">
    <text evidence="7">The basic functional RuBisCO is composed of a large chain homodimer in a 'head-to-tail' conformation. In form I RuBisCO this homodimer is arranged in a barrel-like tetramer with the small subunits forming a tetrameric 'cap' on each end of the 'barrel'.</text>
</comment>
<dbReference type="PANTHER" id="PTHR31262">
    <property type="entry name" value="RIBULOSE BISPHOSPHATE CARBOXYLASE SMALL CHAIN 1, CHLOROPLASTIC"/>
    <property type="match status" value="1"/>
</dbReference>
<keyword evidence="5 7" id="KW-0601">Photorespiration</keyword>
<keyword evidence="6 7" id="KW-0120">Carbon dioxide fixation</keyword>
<dbReference type="Gene3D" id="3.30.190.10">
    <property type="entry name" value="Ribulose bisphosphate carboxylase, small subunit"/>
    <property type="match status" value="2"/>
</dbReference>
<dbReference type="CDD" id="cd03527">
    <property type="entry name" value="RuBisCO_small"/>
    <property type="match status" value="1"/>
</dbReference>
<comment type="function">
    <text evidence="7 8">RuBisCO catalyzes two reactions: the carboxylation of D-ribulose 1,5-bisphosphate, the primary event in carbon dioxide fixation, as well as the oxidative fragmentation of the pentose substrate. Both reactions occur simultaneously and in competition at the same active site. Although the small subunit is not catalytic it is essential for maximal activity.</text>
</comment>
<proteinExistence type="inferred from homology"/>
<dbReference type="HAMAP" id="MF_00859">
    <property type="entry name" value="RuBisCO_S_bact"/>
    <property type="match status" value="1"/>
</dbReference>
<dbReference type="GO" id="GO:0019253">
    <property type="term" value="P:reductive pentose-phosphate cycle"/>
    <property type="evidence" value="ECO:0007669"/>
    <property type="project" value="UniProtKB-UniRule"/>
</dbReference>
<dbReference type="InterPro" id="IPR000894">
    <property type="entry name" value="RuBisCO_ssu_dom"/>
</dbReference>
<dbReference type="PRINTS" id="PR00152">
    <property type="entry name" value="RUBISCOSMALL"/>
</dbReference>
<evidence type="ECO:0000256" key="8">
    <source>
        <dbReference type="RuleBase" id="RU003627"/>
    </source>
</evidence>
<dbReference type="PANTHER" id="PTHR31262:SF0">
    <property type="entry name" value="RIBULOSE BISPHOSPHATE CARBOXYLASE SMALL SUBUNIT, CHLOROPLASTIC 1"/>
    <property type="match status" value="1"/>
</dbReference>
<dbReference type="EMBL" id="HBJA01057907">
    <property type="protein sequence ID" value="CAE0809364.1"/>
    <property type="molecule type" value="Transcribed_RNA"/>
</dbReference>
<dbReference type="Pfam" id="PF00101">
    <property type="entry name" value="RuBisCO_small"/>
    <property type="match status" value="2"/>
</dbReference>
<name>A0A7S4CX99_9EUGL</name>
<keyword evidence="1 7" id="KW-0150">Chloroplast</keyword>
<evidence type="ECO:0000256" key="2">
    <source>
        <dbReference type="ARBA" id="ARBA00022531"/>
    </source>
</evidence>
<evidence type="ECO:0000259" key="9">
    <source>
        <dbReference type="SMART" id="SM00961"/>
    </source>
</evidence>
<comment type="similarity">
    <text evidence="7 8">Belongs to the RuBisCO small chain family.</text>
</comment>
<comment type="subunit">
    <text evidence="7 8">Heterohexadecamer of 8 large and 8 small subunits.</text>
</comment>
<dbReference type="GO" id="GO:0009853">
    <property type="term" value="P:photorespiration"/>
    <property type="evidence" value="ECO:0007669"/>
    <property type="project" value="UniProtKB-UniRule"/>
</dbReference>
<protein>
    <recommendedName>
        <fullName evidence="7">Ribulose bisphosphate carboxylase small subunit, chloroplastic</fullName>
        <shortName evidence="7">RuBisCO small subunit</shortName>
    </recommendedName>
</protein>
<keyword evidence="4 7" id="KW-0934">Plastid</keyword>
<dbReference type="SMART" id="SM00961">
    <property type="entry name" value="RuBisCO_small"/>
    <property type="match status" value="2"/>
</dbReference>
<dbReference type="FunFam" id="3.30.190.10:FF:000001">
    <property type="entry name" value="Ribulose bisphosphate carboxylase small chain, chloroplastic"/>
    <property type="match status" value="1"/>
</dbReference>
<dbReference type="GO" id="GO:0016984">
    <property type="term" value="F:ribulose-bisphosphate carboxylase activity"/>
    <property type="evidence" value="ECO:0007669"/>
    <property type="project" value="UniProtKB-UniRule"/>
</dbReference>
<feature type="domain" description="Ribulose bisphosphate carboxylase small subunit" evidence="9">
    <location>
        <begin position="13"/>
        <end position="85"/>
    </location>
</feature>
<keyword evidence="3 7" id="KW-0113">Calvin cycle</keyword>
<dbReference type="SUPFAM" id="SSF55239">
    <property type="entry name" value="RuBisCO, small subunit"/>
    <property type="match status" value="2"/>
</dbReference>
<dbReference type="InterPro" id="IPR024681">
    <property type="entry name" value="RuBisCO_ssu"/>
</dbReference>